<sequence length="322" mass="36491">MQGTSLLTLQELSWFAQSGISQLDAALVGGAGFTTGIYDLDAAIDLFSAGVYELIFTTVISVLASGGEVLFISDSSRIPWFKLTKQRMYRPHYASQIHEIDVHSLIDLIILFKNTESLKKYKLIVINSFGTYYTKYTRNLKHTTPSAETVNKFNQSLHKLFHIMQRTCLANNSMIFTVGSMKTFSQEIRPTPDPESEESQLSLVVQKILVPVLSLSSEINVYYTNRIILYRDWVYDTNDTSTPLISGLPPFEESVQLLAEGRLRSLPHWRCLNLRPHADSQSSWSSGFFLVDNNFNIVDINSDDVPDEEVEDSQVYFLDCVE</sequence>
<protein>
    <recommendedName>
        <fullName evidence="3">DNA recombination and repair protein Rad51-like C-terminal domain-containing protein</fullName>
    </recommendedName>
</protein>
<evidence type="ECO:0000313" key="1">
    <source>
        <dbReference type="EMBL" id="TID30178.1"/>
    </source>
</evidence>
<comment type="caution">
    <text evidence="1">The sequence shown here is derived from an EMBL/GenBank/DDBJ whole genome shotgun (WGS) entry which is preliminary data.</text>
</comment>
<dbReference type="Proteomes" id="UP000307173">
    <property type="component" value="Unassembled WGS sequence"/>
</dbReference>
<organism evidence="1 2">
    <name type="scientific">Pichia inconspicua</name>
    <dbReference type="NCBI Taxonomy" id="52247"/>
    <lineage>
        <taxon>Eukaryota</taxon>
        <taxon>Fungi</taxon>
        <taxon>Dikarya</taxon>
        <taxon>Ascomycota</taxon>
        <taxon>Saccharomycotina</taxon>
        <taxon>Pichiomycetes</taxon>
        <taxon>Pichiales</taxon>
        <taxon>Pichiaceae</taxon>
        <taxon>Pichia</taxon>
    </lineage>
</organism>
<dbReference type="EMBL" id="SELW01000170">
    <property type="protein sequence ID" value="TID30178.1"/>
    <property type="molecule type" value="Genomic_DNA"/>
</dbReference>
<reference evidence="1 2" key="1">
    <citation type="journal article" date="2019" name="Front. Genet.">
        <title>Whole-Genome Sequencing of the Opportunistic Yeast Pathogen Candida inconspicua Uncovers Its Hybrid Origin.</title>
        <authorList>
            <person name="Mixao V."/>
            <person name="Hansen A.P."/>
            <person name="Saus E."/>
            <person name="Boekhout T."/>
            <person name="Lass-Florl C."/>
            <person name="Gabaldon T."/>
        </authorList>
    </citation>
    <scope>NUCLEOTIDE SEQUENCE [LARGE SCALE GENOMIC DNA]</scope>
    <source>
        <strain evidence="1 2">CBS 180</strain>
    </source>
</reference>
<keyword evidence="2" id="KW-1185">Reference proteome</keyword>
<accession>A0A4T0X441</accession>
<proteinExistence type="predicted"/>
<evidence type="ECO:0000313" key="2">
    <source>
        <dbReference type="Proteomes" id="UP000307173"/>
    </source>
</evidence>
<gene>
    <name evidence="1" type="ORF">CANINC_001185</name>
</gene>
<dbReference type="AlphaFoldDB" id="A0A4T0X441"/>
<evidence type="ECO:0008006" key="3">
    <source>
        <dbReference type="Google" id="ProtNLM"/>
    </source>
</evidence>
<dbReference type="STRING" id="52247.A0A4T0X441"/>
<dbReference type="OrthoDB" id="3990944at2759"/>
<name>A0A4T0X441_9ASCO</name>